<evidence type="ECO:0000313" key="4">
    <source>
        <dbReference type="Proteomes" id="UP000053424"/>
    </source>
</evidence>
<dbReference type="HOGENOM" id="CLU_398510_0_0_1"/>
<evidence type="ECO:0000256" key="2">
    <source>
        <dbReference type="SAM" id="MobiDB-lite"/>
    </source>
</evidence>
<name>A0A0C2XAL8_HEBCY</name>
<evidence type="ECO:0000313" key="3">
    <source>
        <dbReference type="EMBL" id="KIM35028.1"/>
    </source>
</evidence>
<reference evidence="3 4" key="1">
    <citation type="submission" date="2014-04" db="EMBL/GenBank/DDBJ databases">
        <authorList>
            <consortium name="DOE Joint Genome Institute"/>
            <person name="Kuo A."/>
            <person name="Gay G."/>
            <person name="Dore J."/>
            <person name="Kohler A."/>
            <person name="Nagy L.G."/>
            <person name="Floudas D."/>
            <person name="Copeland A."/>
            <person name="Barry K.W."/>
            <person name="Cichocki N."/>
            <person name="Veneault-Fourrey C."/>
            <person name="LaButti K."/>
            <person name="Lindquist E.A."/>
            <person name="Lipzen A."/>
            <person name="Lundell T."/>
            <person name="Morin E."/>
            <person name="Murat C."/>
            <person name="Sun H."/>
            <person name="Tunlid A."/>
            <person name="Henrissat B."/>
            <person name="Grigoriev I.V."/>
            <person name="Hibbett D.S."/>
            <person name="Martin F."/>
            <person name="Nordberg H.P."/>
            <person name="Cantor M.N."/>
            <person name="Hua S.X."/>
        </authorList>
    </citation>
    <scope>NUCLEOTIDE SEQUENCE [LARGE SCALE GENOMIC DNA]</scope>
    <source>
        <strain evidence="4">h7</strain>
    </source>
</reference>
<reference evidence="4" key="2">
    <citation type="submission" date="2015-01" db="EMBL/GenBank/DDBJ databases">
        <title>Evolutionary Origins and Diversification of the Mycorrhizal Mutualists.</title>
        <authorList>
            <consortium name="DOE Joint Genome Institute"/>
            <consortium name="Mycorrhizal Genomics Consortium"/>
            <person name="Kohler A."/>
            <person name="Kuo A."/>
            <person name="Nagy L.G."/>
            <person name="Floudas D."/>
            <person name="Copeland A."/>
            <person name="Barry K.W."/>
            <person name="Cichocki N."/>
            <person name="Veneault-Fourrey C."/>
            <person name="LaButti K."/>
            <person name="Lindquist E.A."/>
            <person name="Lipzen A."/>
            <person name="Lundell T."/>
            <person name="Morin E."/>
            <person name="Murat C."/>
            <person name="Riley R."/>
            <person name="Ohm R."/>
            <person name="Sun H."/>
            <person name="Tunlid A."/>
            <person name="Henrissat B."/>
            <person name="Grigoriev I.V."/>
            <person name="Hibbett D.S."/>
            <person name="Martin F."/>
        </authorList>
    </citation>
    <scope>NUCLEOTIDE SEQUENCE [LARGE SCALE GENOMIC DNA]</scope>
    <source>
        <strain evidence="4">h7</strain>
    </source>
</reference>
<dbReference type="OrthoDB" id="3222645at2759"/>
<dbReference type="Proteomes" id="UP000053424">
    <property type="component" value="Unassembled WGS sequence"/>
</dbReference>
<dbReference type="AlphaFoldDB" id="A0A0C2XAL8"/>
<feature type="compositionally biased region" description="Polar residues" evidence="2">
    <location>
        <begin position="76"/>
        <end position="93"/>
    </location>
</feature>
<dbReference type="EMBL" id="KN831834">
    <property type="protein sequence ID" value="KIM35028.1"/>
    <property type="molecule type" value="Genomic_DNA"/>
</dbReference>
<organism evidence="3 4">
    <name type="scientific">Hebeloma cylindrosporum</name>
    <dbReference type="NCBI Taxonomy" id="76867"/>
    <lineage>
        <taxon>Eukaryota</taxon>
        <taxon>Fungi</taxon>
        <taxon>Dikarya</taxon>
        <taxon>Basidiomycota</taxon>
        <taxon>Agaricomycotina</taxon>
        <taxon>Agaricomycetes</taxon>
        <taxon>Agaricomycetidae</taxon>
        <taxon>Agaricales</taxon>
        <taxon>Agaricineae</taxon>
        <taxon>Hymenogastraceae</taxon>
        <taxon>Hebeloma</taxon>
    </lineage>
</organism>
<feature type="compositionally biased region" description="Low complexity" evidence="2">
    <location>
        <begin position="1"/>
        <end position="19"/>
    </location>
</feature>
<gene>
    <name evidence="3" type="ORF">M413DRAFT_14776</name>
</gene>
<sequence length="691" mass="77197">MMNSLFSFRSRTSTSSSQPPSQPRGSDTQGPQELDEKILYQAGDNNPARSHEPRTDIIPDMNSSGQKPPPPPSVAKTASQGSRKGTGDGQEQPTVEGFWAYKERLGDCQKKLGHAESWVSKLQTENRKLGERIAEMDRTLRQNPGPGNDMQRGRVFKELETSNREKDERIKELEKQVLLAQRLLEIKTTELSKAQAYTTKPDDLPGSEIIDMVKLLNSEIFNTATAISDLFEKSAKASYEETSAKREFFNGCRDMAKECIGEALYVYNCQVDGSLASRRQAVNPEDWIPLQMALRCVLVGWCSYVAGTIGPVPGDGEALQRCYEKIRVRGDSVDIAVTRVMAVLCISGLSSGGRDYRDVEKRVWERMHNMERLVQNLKISMHEGIVSGDMELINRGVGEAFNPSFMIDAYAEEKVQGGAPRTSSVLCTLGLGLRKIVKRGEDARDELLRPPEVALVDVLENFTPPGDRGYVDANNNTRGEHDYIDMVKRLNAEILDTATAFCDLFKGNAKADSEEIEEEWQFLNDCSDTAKECIGKQLYLYNCQVDGAITLREPMNPKNWIPLQLALRGLTSAKPDYQDVKKRVRERIEKLFQQLKTSMHEGMVSENMELISVGAGKAYNPSFMIDVHKGDQEEKVRAGVQHSLVLCTIGLGLRKIVAEDGRDELLGLPEVVLVDVLANFLTPEDRDYDAK</sequence>
<protein>
    <submittedName>
        <fullName evidence="3">Uncharacterized protein</fullName>
    </submittedName>
</protein>
<keyword evidence="4" id="KW-1185">Reference proteome</keyword>
<proteinExistence type="predicted"/>
<feature type="region of interest" description="Disordered" evidence="2">
    <location>
        <begin position="1"/>
        <end position="94"/>
    </location>
</feature>
<keyword evidence="1" id="KW-0175">Coiled coil</keyword>
<accession>A0A0C2XAL8</accession>
<feature type="coiled-coil region" evidence="1">
    <location>
        <begin position="119"/>
        <end position="190"/>
    </location>
</feature>
<evidence type="ECO:0000256" key="1">
    <source>
        <dbReference type="SAM" id="Coils"/>
    </source>
</evidence>